<organism evidence="6 7">
    <name type="scientific">Xanthoceras sorbifolium</name>
    <dbReference type="NCBI Taxonomy" id="99658"/>
    <lineage>
        <taxon>Eukaryota</taxon>
        <taxon>Viridiplantae</taxon>
        <taxon>Streptophyta</taxon>
        <taxon>Embryophyta</taxon>
        <taxon>Tracheophyta</taxon>
        <taxon>Spermatophyta</taxon>
        <taxon>Magnoliopsida</taxon>
        <taxon>eudicotyledons</taxon>
        <taxon>Gunneridae</taxon>
        <taxon>Pentapetalae</taxon>
        <taxon>rosids</taxon>
        <taxon>malvids</taxon>
        <taxon>Sapindales</taxon>
        <taxon>Sapindaceae</taxon>
        <taxon>Xanthoceroideae</taxon>
        <taxon>Xanthoceras</taxon>
    </lineage>
</organism>
<keyword evidence="7" id="KW-1185">Reference proteome</keyword>
<feature type="domain" description="Jacalin-type lectin" evidence="5">
    <location>
        <begin position="562"/>
        <end position="706"/>
    </location>
</feature>
<dbReference type="PROSITE" id="PS51752">
    <property type="entry name" value="JACALIN_LECTIN"/>
    <property type="match status" value="4"/>
</dbReference>
<dbReference type="SMART" id="SM00915">
    <property type="entry name" value="Jacalin"/>
    <property type="match status" value="4"/>
</dbReference>
<keyword evidence="3" id="KW-0677">Repeat</keyword>
<dbReference type="PANTHER" id="PTHR47293:SF66">
    <property type="entry name" value="JACALIN-RELATED LECTIN 11-RELATED"/>
    <property type="match status" value="1"/>
</dbReference>
<dbReference type="CDD" id="cd00121">
    <property type="entry name" value="MATH"/>
    <property type="match status" value="1"/>
</dbReference>
<dbReference type="InterPro" id="IPR008974">
    <property type="entry name" value="TRAF-like"/>
</dbReference>
<dbReference type="Gene3D" id="2.100.10.30">
    <property type="entry name" value="Jacalin-like lectin domain"/>
    <property type="match status" value="4"/>
</dbReference>
<protein>
    <submittedName>
        <fullName evidence="6">Uncharacterized protein</fullName>
    </submittedName>
</protein>
<accession>A0ABQ8HSD7</accession>
<evidence type="ECO:0000313" key="7">
    <source>
        <dbReference type="Proteomes" id="UP000827721"/>
    </source>
</evidence>
<sequence length="863" mass="94505">MFCTARKLILYPDGDDSCDGKGHISLYLAILESNFTSHGDNLSVYVDLKFLILNQNTKKYLTIRDAKGAMIIFNKERTKQGFSQLLSLDTFKNPGHGYLVNDCCTFGAEIFVIQPSSRVQDQTLTLVKDPKGRPESYIVIEGPKGRTFCWQIKNFLELDEDRIIKYFDECSVRGIKCRSSRNGGGSSEDGDTIQKMDGASIKSKRHGGGGVDDTIHRILYPMMKAKLVAIYIPSMGTSLAAATCINAYRKLLATNVGPCCIRPAGDHEWSFKPNGGITEIKLRRGQVIDSVTLESIDEKGNIQSSKKFGGDGGGDEHVILINWPREYLIKISGTLTTCRGFPSIGSLCFDTNLKKCGPFGHTNGTPFEFSVKDGVIVGFHGRFGTYVNAIGVYIKHSAELFRPSISQLQIVNPKVNTEMKMQIDRPQKIGPWGGHTGKPWDDGAFLAINQIDVHVRNGIVLGVQLQYQNTDGQSIESKRHGGGSSENGDTLCRINLDSQSEYLVGVMGFYGPIEGNRGFEAVSSVSFYTNKGKYGPFGDEIGRFFSSPGINGKGSSYNWENSIAVGSCCFRPAGDHEWSFKPNGGITEIKLRRGLAIDSITFKSIDEKGNIETSNKFGGNGGDDEHVISINWPNEYLIKISGTLWTPHGGFPSIGSLCFDTNLKKCGPFGHTNGTPFEFSLKDGVIVGFHGRFGIYVNAIGVNTEMKMNIDQPQEIGPWGGHTGKPWDDGANFLAINQIDVHVRNGIVLGVQFQYQKIDGQSIESKRHGEGSSENGDTLYRIKLDSTSEHLVGIMGFYGPIEGNCGFEAVRSVSVYTNKGKYGPFGDEIGIFFSSPVISGKVIGFHGRSGVYLDAIGVYIEYS</sequence>
<keyword evidence="2" id="KW-0430">Lectin</keyword>
<dbReference type="Gene3D" id="2.60.210.10">
    <property type="entry name" value="Apoptosis, Tumor Necrosis Factor Receptor Associated Protein 2, Chain A"/>
    <property type="match status" value="1"/>
</dbReference>
<dbReference type="Proteomes" id="UP000827721">
    <property type="component" value="Unassembled WGS sequence"/>
</dbReference>
<evidence type="ECO:0000259" key="4">
    <source>
        <dbReference type="PROSITE" id="PS50144"/>
    </source>
</evidence>
<name>A0ABQ8HSD7_9ROSI</name>
<dbReference type="PANTHER" id="PTHR47293">
    <property type="entry name" value="JACALIN-RELATED LECTIN 3"/>
    <property type="match status" value="1"/>
</dbReference>
<reference evidence="6 7" key="1">
    <citation type="submission" date="2021-02" db="EMBL/GenBank/DDBJ databases">
        <title>Plant Genome Project.</title>
        <authorList>
            <person name="Zhang R.-G."/>
        </authorList>
    </citation>
    <scope>NUCLEOTIDE SEQUENCE [LARGE SCALE GENOMIC DNA]</scope>
    <source>
        <tissue evidence="6">Leaves</tissue>
    </source>
</reference>
<dbReference type="InterPro" id="IPR033734">
    <property type="entry name" value="Jacalin-like_lectin_dom_plant"/>
</dbReference>
<dbReference type="EMBL" id="JAFEMO010000007">
    <property type="protein sequence ID" value="KAH7567270.1"/>
    <property type="molecule type" value="Genomic_DNA"/>
</dbReference>
<evidence type="ECO:0000256" key="1">
    <source>
        <dbReference type="ARBA" id="ARBA00006568"/>
    </source>
</evidence>
<comment type="similarity">
    <text evidence="1">Belongs to the jacalin lectin family.</text>
</comment>
<comment type="caution">
    <text evidence="6">The sequence shown here is derived from an EMBL/GenBank/DDBJ whole genome shotgun (WGS) entry which is preliminary data.</text>
</comment>
<evidence type="ECO:0000313" key="6">
    <source>
        <dbReference type="EMBL" id="KAH7567270.1"/>
    </source>
</evidence>
<dbReference type="Pfam" id="PF01419">
    <property type="entry name" value="Jacalin"/>
    <property type="match status" value="4"/>
</dbReference>
<dbReference type="InterPro" id="IPR002083">
    <property type="entry name" value="MATH/TRAF_dom"/>
</dbReference>
<dbReference type="Pfam" id="PF22486">
    <property type="entry name" value="MATH_2"/>
    <property type="match status" value="1"/>
</dbReference>
<feature type="domain" description="Jacalin-type lectin" evidence="5">
    <location>
        <begin position="426"/>
        <end position="553"/>
    </location>
</feature>
<dbReference type="SUPFAM" id="SSF49599">
    <property type="entry name" value="TRAF domain-like"/>
    <property type="match status" value="1"/>
</dbReference>
<dbReference type="CDD" id="cd09612">
    <property type="entry name" value="Jacalin"/>
    <property type="match status" value="3"/>
</dbReference>
<dbReference type="PROSITE" id="PS50144">
    <property type="entry name" value="MATH"/>
    <property type="match status" value="1"/>
</dbReference>
<feature type="domain" description="Jacalin-type lectin" evidence="5">
    <location>
        <begin position="253"/>
        <end position="396"/>
    </location>
</feature>
<dbReference type="InterPro" id="IPR036404">
    <property type="entry name" value="Jacalin-like_lectin_dom_sf"/>
</dbReference>
<feature type="domain" description="MATH" evidence="4">
    <location>
        <begin position="1"/>
        <end position="110"/>
    </location>
</feature>
<dbReference type="SUPFAM" id="SSF51101">
    <property type="entry name" value="Mannose-binding lectins"/>
    <property type="match status" value="4"/>
</dbReference>
<evidence type="ECO:0000256" key="2">
    <source>
        <dbReference type="ARBA" id="ARBA00022734"/>
    </source>
</evidence>
<evidence type="ECO:0000259" key="5">
    <source>
        <dbReference type="PROSITE" id="PS51752"/>
    </source>
</evidence>
<evidence type="ECO:0000256" key="3">
    <source>
        <dbReference type="ARBA" id="ARBA00022737"/>
    </source>
</evidence>
<feature type="domain" description="Jacalin-type lectin" evidence="5">
    <location>
        <begin position="713"/>
        <end position="862"/>
    </location>
</feature>
<proteinExistence type="inferred from homology"/>
<gene>
    <name evidence="6" type="ORF">JRO89_XS07G0041900</name>
</gene>
<dbReference type="InterPro" id="IPR001229">
    <property type="entry name" value="Jacalin-like_lectin_dom"/>
</dbReference>